<gene>
    <name evidence="1" type="ORF">CTI12_AA587990</name>
</gene>
<keyword evidence="2" id="KW-1185">Reference proteome</keyword>
<protein>
    <submittedName>
        <fullName evidence="1">Reverse transcriptase domain, Reverse transcriptase zinc-binding domain protein</fullName>
    </submittedName>
</protein>
<dbReference type="Proteomes" id="UP000245207">
    <property type="component" value="Unassembled WGS sequence"/>
</dbReference>
<reference evidence="1 2" key="1">
    <citation type="journal article" date="2018" name="Mol. Plant">
        <title>The genome of Artemisia annua provides insight into the evolution of Asteraceae family and artemisinin biosynthesis.</title>
        <authorList>
            <person name="Shen Q."/>
            <person name="Zhang L."/>
            <person name="Liao Z."/>
            <person name="Wang S."/>
            <person name="Yan T."/>
            <person name="Shi P."/>
            <person name="Liu M."/>
            <person name="Fu X."/>
            <person name="Pan Q."/>
            <person name="Wang Y."/>
            <person name="Lv Z."/>
            <person name="Lu X."/>
            <person name="Zhang F."/>
            <person name="Jiang W."/>
            <person name="Ma Y."/>
            <person name="Chen M."/>
            <person name="Hao X."/>
            <person name="Li L."/>
            <person name="Tang Y."/>
            <person name="Lv G."/>
            <person name="Zhou Y."/>
            <person name="Sun X."/>
            <person name="Brodelius P.E."/>
            <person name="Rose J.K.C."/>
            <person name="Tang K."/>
        </authorList>
    </citation>
    <scope>NUCLEOTIDE SEQUENCE [LARGE SCALE GENOMIC DNA]</scope>
    <source>
        <strain evidence="2">cv. Huhao1</strain>
        <tissue evidence="1">Leaf</tissue>
    </source>
</reference>
<dbReference type="OrthoDB" id="1748554at2759"/>
<dbReference type="GO" id="GO:0003964">
    <property type="term" value="F:RNA-directed DNA polymerase activity"/>
    <property type="evidence" value="ECO:0007669"/>
    <property type="project" value="UniProtKB-KW"/>
</dbReference>
<dbReference type="EMBL" id="PKPP01016462">
    <property type="protein sequence ID" value="PWA37687.1"/>
    <property type="molecule type" value="Genomic_DNA"/>
</dbReference>
<organism evidence="1 2">
    <name type="scientific">Artemisia annua</name>
    <name type="common">Sweet wormwood</name>
    <dbReference type="NCBI Taxonomy" id="35608"/>
    <lineage>
        <taxon>Eukaryota</taxon>
        <taxon>Viridiplantae</taxon>
        <taxon>Streptophyta</taxon>
        <taxon>Embryophyta</taxon>
        <taxon>Tracheophyta</taxon>
        <taxon>Spermatophyta</taxon>
        <taxon>Magnoliopsida</taxon>
        <taxon>eudicotyledons</taxon>
        <taxon>Gunneridae</taxon>
        <taxon>Pentapetalae</taxon>
        <taxon>asterids</taxon>
        <taxon>campanulids</taxon>
        <taxon>Asterales</taxon>
        <taxon>Asteraceae</taxon>
        <taxon>Asteroideae</taxon>
        <taxon>Anthemideae</taxon>
        <taxon>Artemisiinae</taxon>
        <taxon>Artemisia</taxon>
    </lineage>
</organism>
<name>A0A2U1KLM5_ARTAN</name>
<proteinExistence type="predicted"/>
<accession>A0A2U1KLM5</accession>
<keyword evidence="1" id="KW-0808">Transferase</keyword>
<sequence length="123" mass="14932">MEGRSVWELNEESSDSWGWKNIIRMRHEVRKHMIVKLGNGTNTSMWFDSWSPMGALNEFVTYRDLYDARFKVSMTVSEFVVDRTGQWPEEWHHKFLMITQMQPIILDSDRRDSLEWKRNDVWF</sequence>
<comment type="caution">
    <text evidence="1">The sequence shown here is derived from an EMBL/GenBank/DDBJ whole genome shotgun (WGS) entry which is preliminary data.</text>
</comment>
<keyword evidence="1" id="KW-0695">RNA-directed DNA polymerase</keyword>
<keyword evidence="1" id="KW-0548">Nucleotidyltransferase</keyword>
<dbReference type="AlphaFoldDB" id="A0A2U1KLM5"/>
<evidence type="ECO:0000313" key="1">
    <source>
        <dbReference type="EMBL" id="PWA37687.1"/>
    </source>
</evidence>
<evidence type="ECO:0000313" key="2">
    <source>
        <dbReference type="Proteomes" id="UP000245207"/>
    </source>
</evidence>